<feature type="domain" description="Bromo" evidence="5">
    <location>
        <begin position="92"/>
        <end position="164"/>
    </location>
</feature>
<evidence type="ECO:0000256" key="4">
    <source>
        <dbReference type="SAM" id="MobiDB-lite"/>
    </source>
</evidence>
<dbReference type="SUPFAM" id="SSF47370">
    <property type="entry name" value="Bromodomain"/>
    <property type="match status" value="1"/>
</dbReference>
<dbReference type="STRING" id="3818.A0A445BC92"/>
<feature type="compositionally biased region" description="Basic and acidic residues" evidence="4">
    <location>
        <begin position="212"/>
        <end position="229"/>
    </location>
</feature>
<dbReference type="Pfam" id="PF00439">
    <property type="entry name" value="Bromodomain"/>
    <property type="match status" value="1"/>
</dbReference>
<organism evidence="6 7">
    <name type="scientific">Arachis hypogaea</name>
    <name type="common">Peanut</name>
    <dbReference type="NCBI Taxonomy" id="3818"/>
    <lineage>
        <taxon>Eukaryota</taxon>
        <taxon>Viridiplantae</taxon>
        <taxon>Streptophyta</taxon>
        <taxon>Embryophyta</taxon>
        <taxon>Tracheophyta</taxon>
        <taxon>Spermatophyta</taxon>
        <taxon>Magnoliopsida</taxon>
        <taxon>eudicotyledons</taxon>
        <taxon>Gunneridae</taxon>
        <taxon>Pentapetalae</taxon>
        <taxon>rosids</taxon>
        <taxon>fabids</taxon>
        <taxon>Fabales</taxon>
        <taxon>Fabaceae</taxon>
        <taxon>Papilionoideae</taxon>
        <taxon>50 kb inversion clade</taxon>
        <taxon>dalbergioids sensu lato</taxon>
        <taxon>Dalbergieae</taxon>
        <taxon>Pterocarpus clade</taxon>
        <taxon>Arachis</taxon>
    </lineage>
</organism>
<dbReference type="Gene3D" id="1.20.920.10">
    <property type="entry name" value="Bromodomain-like"/>
    <property type="match status" value="1"/>
</dbReference>
<dbReference type="InterPro" id="IPR036427">
    <property type="entry name" value="Bromodomain-like_sf"/>
</dbReference>
<evidence type="ECO:0000256" key="1">
    <source>
        <dbReference type="ARBA" id="ARBA00023117"/>
    </source>
</evidence>
<comment type="caution">
    <text evidence="6">The sequence shown here is derived from an EMBL/GenBank/DDBJ whole genome shotgun (WGS) entry which is preliminary data.</text>
</comment>
<dbReference type="InterPro" id="IPR052442">
    <property type="entry name" value="Env_Response_Regulator"/>
</dbReference>
<dbReference type="InterPro" id="IPR001487">
    <property type="entry name" value="Bromodomain"/>
</dbReference>
<dbReference type="PROSITE" id="PS50014">
    <property type="entry name" value="BROMODOMAIN_2"/>
    <property type="match status" value="1"/>
</dbReference>
<dbReference type="SMART" id="SM00297">
    <property type="entry name" value="BROMO"/>
    <property type="match status" value="1"/>
</dbReference>
<feature type="region of interest" description="Disordered" evidence="4">
    <location>
        <begin position="209"/>
        <end position="236"/>
    </location>
</feature>
<name>A0A445BC92_ARAHY</name>
<dbReference type="PANTHER" id="PTHR46136:SF19">
    <property type="entry name" value="TRANSCRIPTION FACTOR GTE12"/>
    <property type="match status" value="1"/>
</dbReference>
<gene>
    <name evidence="6" type="ORF">Ahy_A10g051286</name>
</gene>
<evidence type="ECO:0000313" key="6">
    <source>
        <dbReference type="EMBL" id="RYR36295.1"/>
    </source>
</evidence>
<dbReference type="PANTHER" id="PTHR46136">
    <property type="entry name" value="TRANSCRIPTION FACTOR GTE8"/>
    <property type="match status" value="1"/>
</dbReference>
<keyword evidence="1 2" id="KW-0103">Bromodomain</keyword>
<dbReference type="EMBL" id="SDMP01000010">
    <property type="protein sequence ID" value="RYR36295.1"/>
    <property type="molecule type" value="Genomic_DNA"/>
</dbReference>
<keyword evidence="7" id="KW-1185">Reference proteome</keyword>
<proteinExistence type="predicted"/>
<dbReference type="PRINTS" id="PR00503">
    <property type="entry name" value="BROMODOMAIN"/>
</dbReference>
<dbReference type="Proteomes" id="UP000289738">
    <property type="component" value="Chromosome A10"/>
</dbReference>
<keyword evidence="3" id="KW-0175">Coiled coil</keyword>
<feature type="region of interest" description="Disordered" evidence="4">
    <location>
        <begin position="49"/>
        <end position="80"/>
    </location>
</feature>
<sequence>MIATETIVPSTKLRIKFSTKRIEVDSGTKCEAAQKVSLVDQSELSSSKKSLKADSNKRGLPGTGSIECQKEKRQKIDRKGSSHCSTVLKSLTSHRYSWVFSKPVDPVALNIPDYFTIISEPMDLGTIKSKLEKNIYSSIEEFATDVRLTFSNAMTYNPPNNDVHLMAKELSKVFEKKWKDLDKKLKCEDDLEKNRTGFIKETGVKSCNGMRSQEKDAVPKKSRVSEHKGGVQKGSSMAAKDANVSVDFCERRVKTYCNMQGLKIVSGNHEIKLILLLTLFSEVEFPKFPSLSCKVKKDLNEVTMKGSPVLHCDLSQADVVFVVTLLAVVEFVAIRVMLQKYLLKDLKGRMLWGRIARLNVHHLWRKNLTRILMVRRTYHSSCVMFSYFCADLECLMLICKGPVSSLDSEHVCSSSQLATSAGDATSGEVWSTPVFSVQLSPKKALRAAMLKSRFADTILKAQQKTLLEHGDKGDPLKMQLEKERLERMQREERARIEAQIKHAEAAARLKLEEESRQRREKEREAARLAIEKMKRTVDIEHNLEIVRELEILSGCTLSYKAVAGRHGYKVAMEETLEKPQLENPLERLGLFIKDEYAADEDEVLPNGGCEEGEIL</sequence>
<dbReference type="AlphaFoldDB" id="A0A445BC92"/>
<feature type="coiled-coil region" evidence="3">
    <location>
        <begin position="486"/>
        <end position="536"/>
    </location>
</feature>
<evidence type="ECO:0000259" key="5">
    <source>
        <dbReference type="PROSITE" id="PS50014"/>
    </source>
</evidence>
<reference evidence="6 7" key="1">
    <citation type="submission" date="2019-01" db="EMBL/GenBank/DDBJ databases">
        <title>Sequencing of cultivated peanut Arachis hypogaea provides insights into genome evolution and oil improvement.</title>
        <authorList>
            <person name="Chen X."/>
        </authorList>
    </citation>
    <scope>NUCLEOTIDE SEQUENCE [LARGE SCALE GENOMIC DNA]</scope>
    <source>
        <strain evidence="7">cv. Fuhuasheng</strain>
        <tissue evidence="6">Leaves</tissue>
    </source>
</reference>
<evidence type="ECO:0000256" key="3">
    <source>
        <dbReference type="SAM" id="Coils"/>
    </source>
</evidence>
<accession>A0A445BC92</accession>
<protein>
    <recommendedName>
        <fullName evidence="5">Bromo domain-containing protein</fullName>
    </recommendedName>
</protein>
<evidence type="ECO:0000256" key="2">
    <source>
        <dbReference type="PROSITE-ProRule" id="PRU00035"/>
    </source>
</evidence>
<evidence type="ECO:0000313" key="7">
    <source>
        <dbReference type="Proteomes" id="UP000289738"/>
    </source>
</evidence>